<evidence type="ECO:0000313" key="1">
    <source>
        <dbReference type="EMBL" id="KIK38171.1"/>
    </source>
</evidence>
<accession>A0A0D0A8W8</accession>
<dbReference type="AlphaFoldDB" id="A0A0D0A8W8"/>
<proteinExistence type="predicted"/>
<dbReference type="HOGENOM" id="CLU_2279336_0_0_1"/>
<protein>
    <submittedName>
        <fullName evidence="1">Uncharacterized protein</fullName>
    </submittedName>
</protein>
<dbReference type="InParanoid" id="A0A0D0A8W8"/>
<reference evidence="2" key="2">
    <citation type="submission" date="2015-01" db="EMBL/GenBank/DDBJ databases">
        <title>Evolutionary Origins and Diversification of the Mycorrhizal Mutualists.</title>
        <authorList>
            <consortium name="DOE Joint Genome Institute"/>
            <consortium name="Mycorrhizal Genomics Consortium"/>
            <person name="Kohler A."/>
            <person name="Kuo A."/>
            <person name="Nagy L.G."/>
            <person name="Floudas D."/>
            <person name="Copeland A."/>
            <person name="Barry K.W."/>
            <person name="Cichocki N."/>
            <person name="Veneault-Fourrey C."/>
            <person name="LaButti K."/>
            <person name="Lindquist E.A."/>
            <person name="Lipzen A."/>
            <person name="Lundell T."/>
            <person name="Morin E."/>
            <person name="Murat C."/>
            <person name="Riley R."/>
            <person name="Ohm R."/>
            <person name="Sun H."/>
            <person name="Tunlid A."/>
            <person name="Henrissat B."/>
            <person name="Grigoriev I.V."/>
            <person name="Hibbett D.S."/>
            <person name="Martin F."/>
        </authorList>
    </citation>
    <scope>NUCLEOTIDE SEQUENCE [LARGE SCALE GENOMIC DNA]</scope>
    <source>
        <strain evidence="2">UH-Slu-Lm8-n1</strain>
    </source>
</reference>
<reference evidence="1 2" key="1">
    <citation type="submission" date="2014-04" db="EMBL/GenBank/DDBJ databases">
        <authorList>
            <consortium name="DOE Joint Genome Institute"/>
            <person name="Kuo A."/>
            <person name="Ruytinx J."/>
            <person name="Rineau F."/>
            <person name="Colpaert J."/>
            <person name="Kohler A."/>
            <person name="Nagy L.G."/>
            <person name="Floudas D."/>
            <person name="Copeland A."/>
            <person name="Barry K.W."/>
            <person name="Cichocki N."/>
            <person name="Veneault-Fourrey C."/>
            <person name="LaButti K."/>
            <person name="Lindquist E.A."/>
            <person name="Lipzen A."/>
            <person name="Lundell T."/>
            <person name="Morin E."/>
            <person name="Murat C."/>
            <person name="Sun H."/>
            <person name="Tunlid A."/>
            <person name="Henrissat B."/>
            <person name="Grigoriev I.V."/>
            <person name="Hibbett D.S."/>
            <person name="Martin F."/>
            <person name="Nordberg H.P."/>
            <person name="Cantor M.N."/>
            <person name="Hua S.X."/>
        </authorList>
    </citation>
    <scope>NUCLEOTIDE SEQUENCE [LARGE SCALE GENOMIC DNA]</scope>
    <source>
        <strain evidence="1 2">UH-Slu-Lm8-n1</strain>
    </source>
</reference>
<name>A0A0D0A8W8_9AGAM</name>
<dbReference type="EMBL" id="KN835408">
    <property type="protein sequence ID" value="KIK38171.1"/>
    <property type="molecule type" value="Genomic_DNA"/>
</dbReference>
<keyword evidence="2" id="KW-1185">Reference proteome</keyword>
<organism evidence="1 2">
    <name type="scientific">Suillus luteus UH-Slu-Lm8-n1</name>
    <dbReference type="NCBI Taxonomy" id="930992"/>
    <lineage>
        <taxon>Eukaryota</taxon>
        <taxon>Fungi</taxon>
        <taxon>Dikarya</taxon>
        <taxon>Basidiomycota</taxon>
        <taxon>Agaricomycotina</taxon>
        <taxon>Agaricomycetes</taxon>
        <taxon>Agaricomycetidae</taxon>
        <taxon>Boletales</taxon>
        <taxon>Suillineae</taxon>
        <taxon>Suillaceae</taxon>
        <taxon>Suillus</taxon>
    </lineage>
</organism>
<dbReference type="Proteomes" id="UP000054485">
    <property type="component" value="Unassembled WGS sequence"/>
</dbReference>
<evidence type="ECO:0000313" key="2">
    <source>
        <dbReference type="Proteomes" id="UP000054485"/>
    </source>
</evidence>
<sequence>MPRAAISNILLGNLWRILQRLAPGPGLPHVMSTSSVEILNAQPLAIEAQGARDVYRLRRSSRPLTMELIISDAQTKRKKGEVWCRTVLPRIKIRRGQGEPLL</sequence>
<gene>
    <name evidence="1" type="ORF">CY34DRAFT_809658</name>
</gene>